<dbReference type="Proteomes" id="UP000620266">
    <property type="component" value="Unassembled WGS sequence"/>
</dbReference>
<proteinExistence type="predicted"/>
<dbReference type="SUPFAM" id="SSF55961">
    <property type="entry name" value="Bet v1-like"/>
    <property type="match status" value="1"/>
</dbReference>
<dbReference type="CDD" id="cd08863">
    <property type="entry name" value="SRPBCC_DUF1857"/>
    <property type="match status" value="1"/>
</dbReference>
<comment type="caution">
    <text evidence="1">The sequence shown here is derived from an EMBL/GenBank/DDBJ whole genome shotgun (WGS) entry which is preliminary data.</text>
</comment>
<dbReference type="InterPro" id="IPR023393">
    <property type="entry name" value="START-like_dom_sf"/>
</dbReference>
<gene>
    <name evidence="1" type="ORF">GCM10007205_20730</name>
</gene>
<reference evidence="1" key="1">
    <citation type="journal article" date="2014" name="Int. J. Syst. Evol. Microbiol.">
        <title>Complete genome sequence of Corynebacterium casei LMG S-19264T (=DSM 44701T), isolated from a smear-ripened cheese.</title>
        <authorList>
            <consortium name="US DOE Joint Genome Institute (JGI-PGF)"/>
            <person name="Walter F."/>
            <person name="Albersmeier A."/>
            <person name="Kalinowski J."/>
            <person name="Ruckert C."/>
        </authorList>
    </citation>
    <scope>NUCLEOTIDE SEQUENCE</scope>
    <source>
        <strain evidence="1">CCM 7086</strain>
    </source>
</reference>
<reference evidence="1" key="2">
    <citation type="submission" date="2020-09" db="EMBL/GenBank/DDBJ databases">
        <authorList>
            <person name="Sun Q."/>
            <person name="Sedlacek I."/>
        </authorList>
    </citation>
    <scope>NUCLEOTIDE SEQUENCE</scope>
    <source>
        <strain evidence="1">CCM 7086</strain>
    </source>
</reference>
<sequence>MQFEHLIEINDRLNPLIDALTRDQLWRGLVLRAEQPMLFVSYLDECTHLARETDAQERDTLTRELRYDALRIRDTVTFTPQQNVRYDVPAQGEIPTSSLVVTIEEPQEGALFVRFVYDDGRSEDDSMDAFYNEFRRSAYQEADIDTIKMIRELAAQGRLQPPV</sequence>
<keyword evidence="2" id="KW-1185">Reference proteome</keyword>
<evidence type="ECO:0008006" key="3">
    <source>
        <dbReference type="Google" id="ProtNLM"/>
    </source>
</evidence>
<organism evidence="1 2">
    <name type="scientific">Oxalicibacterium flavum</name>
    <dbReference type="NCBI Taxonomy" id="179467"/>
    <lineage>
        <taxon>Bacteria</taxon>
        <taxon>Pseudomonadati</taxon>
        <taxon>Pseudomonadota</taxon>
        <taxon>Betaproteobacteria</taxon>
        <taxon>Burkholderiales</taxon>
        <taxon>Oxalobacteraceae</taxon>
        <taxon>Oxalicibacterium</taxon>
    </lineage>
</organism>
<dbReference type="Gene3D" id="3.30.530.20">
    <property type="match status" value="1"/>
</dbReference>
<dbReference type="Pfam" id="PF08982">
    <property type="entry name" value="AtaL"/>
    <property type="match status" value="1"/>
</dbReference>
<dbReference type="InterPro" id="IPR015075">
    <property type="entry name" value="AtaL"/>
</dbReference>
<protein>
    <recommendedName>
        <fullName evidence="3">DUF1857 domain-containing protein</fullName>
    </recommendedName>
</protein>
<evidence type="ECO:0000313" key="1">
    <source>
        <dbReference type="EMBL" id="GGC11430.1"/>
    </source>
</evidence>
<name>A0A8J2XXH6_9BURK</name>
<dbReference type="AlphaFoldDB" id="A0A8J2XXH6"/>
<dbReference type="EMBL" id="BMCG01000004">
    <property type="protein sequence ID" value="GGC11430.1"/>
    <property type="molecule type" value="Genomic_DNA"/>
</dbReference>
<dbReference type="RefSeq" id="WP_188396190.1">
    <property type="nucleotide sequence ID" value="NZ_BMCG01000004.1"/>
</dbReference>
<accession>A0A8J2XXH6</accession>
<evidence type="ECO:0000313" key="2">
    <source>
        <dbReference type="Proteomes" id="UP000620266"/>
    </source>
</evidence>